<dbReference type="CDD" id="cd16439">
    <property type="entry name" value="beta_Kdo_transferase_KpsC_2"/>
    <property type="match status" value="1"/>
</dbReference>
<gene>
    <name evidence="1" type="ORF">KUH32_11120</name>
</gene>
<dbReference type="Proteomes" id="UP001166293">
    <property type="component" value="Unassembled WGS sequence"/>
</dbReference>
<proteinExistence type="predicted"/>
<evidence type="ECO:0000313" key="1">
    <source>
        <dbReference type="EMBL" id="MBV2360329.1"/>
    </source>
</evidence>
<comment type="caution">
    <text evidence="1">The sequence shown here is derived from an EMBL/GenBank/DDBJ whole genome shotgun (WGS) entry which is preliminary data.</text>
</comment>
<organism evidence="1 2">
    <name type="scientific">Thalassococcus arenae</name>
    <dbReference type="NCBI Taxonomy" id="2851652"/>
    <lineage>
        <taxon>Bacteria</taxon>
        <taxon>Pseudomonadati</taxon>
        <taxon>Pseudomonadota</taxon>
        <taxon>Alphaproteobacteria</taxon>
        <taxon>Rhodobacterales</taxon>
        <taxon>Roseobacteraceae</taxon>
        <taxon>Thalassococcus</taxon>
    </lineage>
</organism>
<dbReference type="CDD" id="cd16440">
    <property type="entry name" value="beta_Kdo_transferase_KpsC_1"/>
    <property type="match status" value="1"/>
</dbReference>
<name>A0ABS6N8K0_9RHOB</name>
<accession>A0ABS6N8K0</accession>
<sequence length="679" mass="74701">MGQPEGQVTAGSEISRRLFVYNGGFLFQRRVRRILQLAGYQISLGRPGPDDLVGIWGASPTAQRGIAVAESRGAPLVRIEDPFLRSLHPGRAGDAPLGLLIDRTGLHFDPTQPSDLETLLATHTLDDHALLNRARHAMARMQAARLSKYSAHDPDTVLPEPGYVLVVDQVRGDASVTASKADRNRFLEMLFVAREEHPNARILLKTHPETARGLRPGYFREGDGDGNVTLFDGKIAPFALLEGATAVYTVSSQMGFEAIIAGHRPRVFGQPFYSGWGLSDDENPVARRQRKLTRAQLVAAALILYPTWYDPYHDRLCALEQVLDTLEARARAWSEDCRGWVARDMRLWKRPAIQGFFGTPRGVVFKNDGAAAHRRALSSGRRLMGWASKADPAEDIVRIEDGFLRSRGLGAELVPPLSLVVDKTGIYYDPARTSDLETMIRQSAAGLRPDESERAERLMARLIGENLSKYNLSGDLPVLPTGRRILVPGQVEDDASILRGSPDIRSNTALLEQARTANPDAVILWKPHPDVEAGLRKGRVEDPGRWADATLSHVPIAPLLSQVDEVWTLTSLAGFEALLRGCKVTTLGAPFYAGWGLTRDLGPVPERRLAGPRPDLNALVHATLIRYPRYRDPVTGLACPAEVIVERLAAQDIPRTGAALRIVSKVQGLLASQAHLWRR</sequence>
<protein>
    <submittedName>
        <fullName evidence="1">Capsular polysaccharide biosynthesis protein</fullName>
    </submittedName>
</protein>
<dbReference type="RefSeq" id="WP_217778130.1">
    <property type="nucleotide sequence ID" value="NZ_JAHRWL010000001.1"/>
</dbReference>
<dbReference type="EMBL" id="JAHRWL010000001">
    <property type="protein sequence ID" value="MBV2360329.1"/>
    <property type="molecule type" value="Genomic_DNA"/>
</dbReference>
<evidence type="ECO:0000313" key="2">
    <source>
        <dbReference type="Proteomes" id="UP001166293"/>
    </source>
</evidence>
<dbReference type="InterPro" id="IPR007833">
    <property type="entry name" value="Capsule_polysaccharide_synth"/>
</dbReference>
<dbReference type="Pfam" id="PF05159">
    <property type="entry name" value="Capsule_synth"/>
    <property type="match status" value="4"/>
</dbReference>
<reference evidence="1" key="1">
    <citation type="submission" date="2021-06" db="EMBL/GenBank/DDBJ databases">
        <title>Thalassococcus sp. CAU 1522 isolated from sea sand, Republic of Korea.</title>
        <authorList>
            <person name="Kim W."/>
        </authorList>
    </citation>
    <scope>NUCLEOTIDE SEQUENCE</scope>
    <source>
        <strain evidence="1">CAU 1522</strain>
    </source>
</reference>
<keyword evidence="2" id="KW-1185">Reference proteome</keyword>